<organism evidence="1 2">
    <name type="scientific">Rubrobacter xylanophilus</name>
    <dbReference type="NCBI Taxonomy" id="49319"/>
    <lineage>
        <taxon>Bacteria</taxon>
        <taxon>Bacillati</taxon>
        <taxon>Actinomycetota</taxon>
        <taxon>Rubrobacteria</taxon>
        <taxon>Rubrobacterales</taxon>
        <taxon>Rubrobacteraceae</taxon>
        <taxon>Rubrobacter</taxon>
    </lineage>
</organism>
<dbReference type="AlphaFoldDB" id="A0A510HLY2"/>
<gene>
    <name evidence="1" type="ORF">RxyAA322_28740</name>
</gene>
<protein>
    <submittedName>
        <fullName evidence="1">Uncharacterized protein</fullName>
    </submittedName>
</protein>
<accession>A0A510HLY2</accession>
<evidence type="ECO:0000313" key="1">
    <source>
        <dbReference type="EMBL" id="BBL81020.1"/>
    </source>
</evidence>
<evidence type="ECO:0000313" key="2">
    <source>
        <dbReference type="Proteomes" id="UP000318065"/>
    </source>
</evidence>
<dbReference type="Proteomes" id="UP000318065">
    <property type="component" value="Chromosome"/>
</dbReference>
<dbReference type="RefSeq" id="WP_244299783.1">
    <property type="nucleotide sequence ID" value="NZ_AP019791.1"/>
</dbReference>
<reference evidence="1" key="1">
    <citation type="journal article" date="2019" name="Microbiol. Resour. Announc.">
        <title>Complete Genome Sequence of Rubrobacter xylanophilus Strain AA3-22, Isolated from Arima Onsen in Japan.</title>
        <authorList>
            <person name="Tomariguchi N."/>
            <person name="Miyazaki K."/>
        </authorList>
    </citation>
    <scope>NUCLEOTIDE SEQUENCE [LARGE SCALE GENOMIC DNA]</scope>
    <source>
        <strain evidence="1">AA3-22</strain>
    </source>
</reference>
<dbReference type="EMBL" id="AP019791">
    <property type="protein sequence ID" value="BBL81020.1"/>
    <property type="molecule type" value="Genomic_DNA"/>
</dbReference>
<keyword evidence="2" id="KW-1185">Reference proteome</keyword>
<proteinExistence type="predicted"/>
<sequence>MRRAIFTHCGTEIVAGNEERVAEEIRRLGQKRGVEASFARDGIKIELAGG</sequence>
<name>A0A510HLY2_9ACTN</name>